<name>A0A426K411_9PSEU</name>
<evidence type="ECO:0000313" key="2">
    <source>
        <dbReference type="EMBL" id="RRO20033.1"/>
    </source>
</evidence>
<keyword evidence="3" id="KW-1185">Reference proteome</keyword>
<dbReference type="OrthoDB" id="4484556at2"/>
<dbReference type="AlphaFoldDB" id="A0A426K411"/>
<dbReference type="CDD" id="cd02440">
    <property type="entry name" value="AdoMet_MTases"/>
    <property type="match status" value="1"/>
</dbReference>
<accession>A0A426K411</accession>
<comment type="caution">
    <text evidence="2">The sequence shown here is derived from an EMBL/GenBank/DDBJ whole genome shotgun (WGS) entry which is preliminary data.</text>
</comment>
<dbReference type="Gene3D" id="3.40.50.150">
    <property type="entry name" value="Vaccinia Virus protein VP39"/>
    <property type="match status" value="1"/>
</dbReference>
<feature type="domain" description="Methyltransferase" evidence="1">
    <location>
        <begin position="19"/>
        <end position="106"/>
    </location>
</feature>
<gene>
    <name evidence="2" type="ORF">EIL87_03160</name>
</gene>
<organism evidence="2 3">
    <name type="scientific">Saccharopolyspora rhizosphaerae</name>
    <dbReference type="NCBI Taxonomy" id="2492662"/>
    <lineage>
        <taxon>Bacteria</taxon>
        <taxon>Bacillati</taxon>
        <taxon>Actinomycetota</taxon>
        <taxon>Actinomycetes</taxon>
        <taxon>Pseudonocardiales</taxon>
        <taxon>Pseudonocardiaceae</taxon>
        <taxon>Saccharopolyspora</taxon>
    </lineage>
</organism>
<dbReference type="EMBL" id="RSAA01000002">
    <property type="protein sequence ID" value="RRO20033.1"/>
    <property type="molecule type" value="Genomic_DNA"/>
</dbReference>
<evidence type="ECO:0000259" key="1">
    <source>
        <dbReference type="Pfam" id="PF13649"/>
    </source>
</evidence>
<dbReference type="InterPro" id="IPR029063">
    <property type="entry name" value="SAM-dependent_MTases_sf"/>
</dbReference>
<dbReference type="Proteomes" id="UP000274515">
    <property type="component" value="Unassembled WGS sequence"/>
</dbReference>
<evidence type="ECO:0000313" key="3">
    <source>
        <dbReference type="Proteomes" id="UP000274515"/>
    </source>
</evidence>
<protein>
    <submittedName>
        <fullName evidence="2">Class I SAM-dependent methyltransferase</fullName>
    </submittedName>
</protein>
<reference evidence="2 3" key="1">
    <citation type="submission" date="2018-11" db="EMBL/GenBank/DDBJ databases">
        <title>Saccharopolyspora rhizosphaerae sp. nov., an actinomycete isolated from rhizosphere soil in Thailand.</title>
        <authorList>
            <person name="Intra B."/>
            <person name="Euanorasetr J."/>
            <person name="Take A."/>
            <person name="Inahashi Y."/>
            <person name="Mori M."/>
            <person name="Panbangred W."/>
            <person name="Matsumoto A."/>
        </authorList>
    </citation>
    <scope>NUCLEOTIDE SEQUENCE [LARGE SCALE GENOMIC DNA]</scope>
    <source>
        <strain evidence="2 3">H219</strain>
    </source>
</reference>
<keyword evidence="2" id="KW-0808">Transferase</keyword>
<dbReference type="GO" id="GO:0008168">
    <property type="term" value="F:methyltransferase activity"/>
    <property type="evidence" value="ECO:0007669"/>
    <property type="project" value="UniProtKB-KW"/>
</dbReference>
<sequence length="172" mass="17919">MATPDAADRHVLAACRGPVLDIGCGPGRLAAALTDRGVLCLGIDNSPLAVGMTVARGAPALHRDVFDPLPADGSWREALLLDGNIGIGGDPVALLDRVHRLLQPGGVAWVEVEPPGAGTWCGTGSVVDRGRSGRAFRWATVGAEAIAALAAGFRPRVFEVDRRWFAALVRTP</sequence>
<keyword evidence="2" id="KW-0489">Methyltransferase</keyword>
<proteinExistence type="predicted"/>
<dbReference type="GO" id="GO:0032259">
    <property type="term" value="P:methylation"/>
    <property type="evidence" value="ECO:0007669"/>
    <property type="project" value="UniProtKB-KW"/>
</dbReference>
<dbReference type="Pfam" id="PF13649">
    <property type="entry name" value="Methyltransf_25"/>
    <property type="match status" value="1"/>
</dbReference>
<dbReference type="InterPro" id="IPR041698">
    <property type="entry name" value="Methyltransf_25"/>
</dbReference>
<dbReference type="SUPFAM" id="SSF53335">
    <property type="entry name" value="S-adenosyl-L-methionine-dependent methyltransferases"/>
    <property type="match status" value="1"/>
</dbReference>